<keyword evidence="1" id="KW-0472">Membrane</keyword>
<reference evidence="3" key="1">
    <citation type="journal article" date="2019" name="Int. J. Syst. Evol. Microbiol.">
        <title>The Global Catalogue of Microorganisms (GCM) 10K type strain sequencing project: providing services to taxonomists for standard genome sequencing and annotation.</title>
        <authorList>
            <consortium name="The Broad Institute Genomics Platform"/>
            <consortium name="The Broad Institute Genome Sequencing Center for Infectious Disease"/>
            <person name="Wu L."/>
            <person name="Ma J."/>
        </authorList>
    </citation>
    <scope>NUCLEOTIDE SEQUENCE [LARGE SCALE GENOMIC DNA]</scope>
    <source>
        <strain evidence="3">JCM 16904</strain>
    </source>
</reference>
<name>A0ABP7D5W6_9ACTN</name>
<evidence type="ECO:0000313" key="3">
    <source>
        <dbReference type="Proteomes" id="UP001500902"/>
    </source>
</evidence>
<organism evidence="2 3">
    <name type="scientific">Nonomuraea antimicrobica</name>
    <dbReference type="NCBI Taxonomy" id="561173"/>
    <lineage>
        <taxon>Bacteria</taxon>
        <taxon>Bacillati</taxon>
        <taxon>Actinomycetota</taxon>
        <taxon>Actinomycetes</taxon>
        <taxon>Streptosporangiales</taxon>
        <taxon>Streptosporangiaceae</taxon>
        <taxon>Nonomuraea</taxon>
    </lineage>
</organism>
<gene>
    <name evidence="2" type="ORF">GCM10022224_077490</name>
</gene>
<comment type="caution">
    <text evidence="2">The sequence shown here is derived from an EMBL/GenBank/DDBJ whole genome shotgun (WGS) entry which is preliminary data.</text>
</comment>
<protein>
    <submittedName>
        <fullName evidence="2">Uncharacterized protein</fullName>
    </submittedName>
</protein>
<keyword evidence="1" id="KW-0812">Transmembrane</keyword>
<evidence type="ECO:0000256" key="1">
    <source>
        <dbReference type="SAM" id="Phobius"/>
    </source>
</evidence>
<keyword evidence="1" id="KW-1133">Transmembrane helix</keyword>
<sequence>MRILWGCLAVFVIAPLVGLFYLIMTPIWRDNARFDDFRERVLAYPLPPETRSTSDSEATFGKISGGNGDYCEYRVRLILQTGLSQKEIWAHYGRAAIAGADDSEKVEVRIRFGEETGNSRAVIVEFGDISPSDWDWRCT</sequence>
<dbReference type="Proteomes" id="UP001500902">
    <property type="component" value="Unassembled WGS sequence"/>
</dbReference>
<dbReference type="EMBL" id="BAAAZP010000162">
    <property type="protein sequence ID" value="GAA3700061.1"/>
    <property type="molecule type" value="Genomic_DNA"/>
</dbReference>
<feature type="transmembrane region" description="Helical" evidence="1">
    <location>
        <begin position="7"/>
        <end position="28"/>
    </location>
</feature>
<evidence type="ECO:0000313" key="2">
    <source>
        <dbReference type="EMBL" id="GAA3700061.1"/>
    </source>
</evidence>
<keyword evidence="3" id="KW-1185">Reference proteome</keyword>
<accession>A0ABP7D5W6</accession>
<proteinExistence type="predicted"/>